<dbReference type="AlphaFoldDB" id="A0A3M8DS09"/>
<reference evidence="1 2" key="1">
    <citation type="submission" date="2018-10" db="EMBL/GenBank/DDBJ databases">
        <title>Phylogenomics of Brevibacillus.</title>
        <authorList>
            <person name="Dunlap C."/>
        </authorList>
    </citation>
    <scope>NUCLEOTIDE SEQUENCE [LARGE SCALE GENOMIC DNA]</scope>
    <source>
        <strain evidence="1 2">JCM 15716</strain>
    </source>
</reference>
<name>A0A3M8DS09_9BACL</name>
<dbReference type="RefSeq" id="WP_122917169.1">
    <property type="nucleotide sequence ID" value="NZ_RHHQ01000007.1"/>
</dbReference>
<dbReference type="OrthoDB" id="2468473at2"/>
<evidence type="ECO:0000313" key="2">
    <source>
        <dbReference type="Proteomes" id="UP000271031"/>
    </source>
</evidence>
<gene>
    <name evidence="1" type="ORF">EDM56_06880</name>
</gene>
<accession>A0A3M8DS09</accession>
<sequence>MLTEKAREIIVEFERLSDEDKSHLSVTFMNIYGKQIFFSLDQLCELEYQDLETIKSMIGGIILTREYVPDIQNAYEGLKDNDWPSTISFGYLNLPK</sequence>
<dbReference type="EMBL" id="RHHQ01000007">
    <property type="protein sequence ID" value="RNB90241.1"/>
    <property type="molecule type" value="Genomic_DNA"/>
</dbReference>
<organism evidence="1 2">
    <name type="scientific">Brevibacillus fluminis</name>
    <dbReference type="NCBI Taxonomy" id="511487"/>
    <lineage>
        <taxon>Bacteria</taxon>
        <taxon>Bacillati</taxon>
        <taxon>Bacillota</taxon>
        <taxon>Bacilli</taxon>
        <taxon>Bacillales</taxon>
        <taxon>Paenibacillaceae</taxon>
        <taxon>Brevibacillus</taxon>
    </lineage>
</organism>
<evidence type="ECO:0000313" key="1">
    <source>
        <dbReference type="EMBL" id="RNB90241.1"/>
    </source>
</evidence>
<dbReference type="Proteomes" id="UP000271031">
    <property type="component" value="Unassembled WGS sequence"/>
</dbReference>
<proteinExistence type="predicted"/>
<comment type="caution">
    <text evidence="1">The sequence shown here is derived from an EMBL/GenBank/DDBJ whole genome shotgun (WGS) entry which is preliminary data.</text>
</comment>
<keyword evidence="2" id="KW-1185">Reference proteome</keyword>
<protein>
    <submittedName>
        <fullName evidence="1">Uncharacterized protein</fullName>
    </submittedName>
</protein>